<keyword evidence="2" id="KW-0732">Signal</keyword>
<dbReference type="PROSITE" id="PS01009">
    <property type="entry name" value="CRISP_1"/>
    <property type="match status" value="1"/>
</dbReference>
<evidence type="ECO:0000313" key="5">
    <source>
        <dbReference type="Proteomes" id="UP000242525"/>
    </source>
</evidence>
<evidence type="ECO:0000259" key="3">
    <source>
        <dbReference type="SMART" id="SM00198"/>
    </source>
</evidence>
<dbReference type="Gene3D" id="3.40.33.10">
    <property type="entry name" value="CAP"/>
    <property type="match status" value="1"/>
</dbReference>
<dbReference type="InterPro" id="IPR001283">
    <property type="entry name" value="CRISP-related"/>
</dbReference>
<reference evidence="4" key="1">
    <citation type="submission" date="2014-03" db="EMBL/GenBank/DDBJ databases">
        <authorList>
            <person name="Casaregola S."/>
        </authorList>
    </citation>
    <scope>NUCLEOTIDE SEQUENCE [LARGE SCALE GENOMIC DNA]</scope>
    <source>
        <strain evidence="4">CLIB 918</strain>
    </source>
</reference>
<dbReference type="AlphaFoldDB" id="A0A0J9XBI5"/>
<dbReference type="GO" id="GO:0005576">
    <property type="term" value="C:extracellular region"/>
    <property type="evidence" value="ECO:0007669"/>
    <property type="project" value="InterPro"/>
</dbReference>
<comment type="caution">
    <text evidence="4">The sequence shown here is derived from an EMBL/GenBank/DDBJ whole genome shotgun (WGS) entry which is preliminary data.</text>
</comment>
<dbReference type="EMBL" id="CCBN010000008">
    <property type="protein sequence ID" value="CDO54564.1"/>
    <property type="molecule type" value="Genomic_DNA"/>
</dbReference>
<dbReference type="OrthoDB" id="337038at2759"/>
<dbReference type="Gene3D" id="1.20.5.300">
    <property type="match status" value="1"/>
</dbReference>
<feature type="compositionally biased region" description="Polar residues" evidence="1">
    <location>
        <begin position="129"/>
        <end position="139"/>
    </location>
</feature>
<dbReference type="Proteomes" id="UP000242525">
    <property type="component" value="Unassembled WGS sequence"/>
</dbReference>
<feature type="region of interest" description="Disordered" evidence="1">
    <location>
        <begin position="313"/>
        <end position="448"/>
    </location>
</feature>
<dbReference type="PRINTS" id="PR00837">
    <property type="entry name" value="V5TPXLIKE"/>
</dbReference>
<dbReference type="InterPro" id="IPR018244">
    <property type="entry name" value="Allrgn_V5/Tpx1_CS"/>
</dbReference>
<proteinExistence type="predicted"/>
<organism evidence="4 5">
    <name type="scientific">Geotrichum candidum</name>
    <name type="common">Oospora lactis</name>
    <name type="synonym">Dipodascus geotrichum</name>
    <dbReference type="NCBI Taxonomy" id="1173061"/>
    <lineage>
        <taxon>Eukaryota</taxon>
        <taxon>Fungi</taxon>
        <taxon>Dikarya</taxon>
        <taxon>Ascomycota</taxon>
        <taxon>Saccharomycotina</taxon>
        <taxon>Dipodascomycetes</taxon>
        <taxon>Dipodascales</taxon>
        <taxon>Dipodascaceae</taxon>
        <taxon>Geotrichum</taxon>
    </lineage>
</organism>
<feature type="domain" description="SCP" evidence="3">
    <location>
        <begin position="453"/>
        <end position="580"/>
    </location>
</feature>
<feature type="compositionally biased region" description="Low complexity" evidence="1">
    <location>
        <begin position="313"/>
        <end position="440"/>
    </location>
</feature>
<evidence type="ECO:0000256" key="2">
    <source>
        <dbReference type="SAM" id="SignalP"/>
    </source>
</evidence>
<evidence type="ECO:0000313" key="4">
    <source>
        <dbReference type="EMBL" id="CDO54564.1"/>
    </source>
</evidence>
<dbReference type="SMART" id="SM00198">
    <property type="entry name" value="SCP"/>
    <property type="match status" value="1"/>
</dbReference>
<evidence type="ECO:0000256" key="1">
    <source>
        <dbReference type="SAM" id="MobiDB-lite"/>
    </source>
</evidence>
<feature type="signal peptide" evidence="2">
    <location>
        <begin position="1"/>
        <end position="17"/>
    </location>
</feature>
<dbReference type="Pfam" id="PF00188">
    <property type="entry name" value="CAP"/>
    <property type="match status" value="1"/>
</dbReference>
<dbReference type="STRING" id="1173061.A0A0J9XBI5"/>
<accession>A0A0J9XBI5</accession>
<feature type="region of interest" description="Disordered" evidence="1">
    <location>
        <begin position="129"/>
        <end position="167"/>
    </location>
</feature>
<gene>
    <name evidence="4" type="ORF">BN980_GECA08s01066g</name>
</gene>
<feature type="chain" id="PRO_5005325595" description="SCP domain-containing protein" evidence="2">
    <location>
        <begin position="18"/>
        <end position="592"/>
    </location>
</feature>
<dbReference type="PANTHER" id="PTHR10334">
    <property type="entry name" value="CYSTEINE-RICH SECRETORY PROTEIN-RELATED"/>
    <property type="match status" value="1"/>
</dbReference>
<dbReference type="InterPro" id="IPR014044">
    <property type="entry name" value="CAP_dom"/>
</dbReference>
<name>A0A0J9XBI5_GEOCN</name>
<protein>
    <recommendedName>
        <fullName evidence="3">SCP domain-containing protein</fullName>
    </recommendedName>
</protein>
<sequence>MKLSQLLFAVALTTASAQDICDPAPTVTVYKQEPPPPKVETVTITIKAPDSNLPQQGNQNNGNGAQQGGVVTVTVQQIVTHTATFTVTHTPPPQTIVQTIIQKPVESTALSNNNDIGVIVQTTVIVDQNGNPITVQPDSEPTPKPESNPQSNPQSTYTAVPASDNNNLGTAASTPVFSSSFDFFNHTSTITNSSAPATANPVGTITSLYTSTFGSSTDSAVVSTEKASESLTTFVTSSTNYANSDSDISSFDSNTESVSSISAVSTTSDASFTSVTSGGSSTPSAADTISFASTTSDVDSSAVSTVISTSVTESILSTSEPVSSSAESTSSFAESTSSAAESSSSDPLSTSTIDDPSSTSSAVESTSSAVESTSSAVESTSSAVESTSSAVESTSSAVESTSSAVESTSSAAESTSSSPSSTSIESSSTISASSSTPSATDPISSDPLDANSQIAIDAVSNHNRLRALHGVPDVKWNRDLAKYAQDYLASAQCNFAHSGGPYGENLAIGYPTTAASIQAWYDEIKDYDFSKNEFSSSTGHFTQVVWKDSTEIGCAEVECGSGWGGPYLVCEYSPRGNIIGYFKENVLPPLSG</sequence>
<keyword evidence="5" id="KW-1185">Reference proteome</keyword>
<dbReference type="InterPro" id="IPR035940">
    <property type="entry name" value="CAP_sf"/>
</dbReference>
<dbReference type="CDD" id="cd05384">
    <property type="entry name" value="CAP_PRY1-like"/>
    <property type="match status" value="1"/>
</dbReference>
<feature type="compositionally biased region" description="Polar residues" evidence="1">
    <location>
        <begin position="147"/>
        <end position="167"/>
    </location>
</feature>
<dbReference type="SUPFAM" id="SSF55797">
    <property type="entry name" value="PR-1-like"/>
    <property type="match status" value="1"/>
</dbReference>